<protein>
    <recommendedName>
        <fullName evidence="8">Major facilitator superfamily (MFS) profile domain-containing protein</fullName>
    </recommendedName>
</protein>
<dbReference type="EMBL" id="PKSG01001018">
    <property type="protein sequence ID" value="POR31679.1"/>
    <property type="molecule type" value="Genomic_DNA"/>
</dbReference>
<reference evidence="9 10" key="1">
    <citation type="submission" date="2018-01" db="EMBL/GenBank/DDBJ databases">
        <title>Harnessing the power of phylogenomics to disentangle the directionality and signatures of interkingdom host jumping in the parasitic fungal genus Tolypocladium.</title>
        <authorList>
            <person name="Quandt C.A."/>
            <person name="Patterson W."/>
            <person name="Spatafora J.W."/>
        </authorList>
    </citation>
    <scope>NUCLEOTIDE SEQUENCE [LARGE SCALE GENOMIC DNA]</scope>
    <source>
        <strain evidence="9 10">NRBC 100945</strain>
    </source>
</reference>
<feature type="domain" description="Major facilitator superfamily (MFS) profile" evidence="8">
    <location>
        <begin position="42"/>
        <end position="463"/>
    </location>
</feature>
<keyword evidence="2" id="KW-0813">Transport</keyword>
<dbReference type="InterPro" id="IPR020846">
    <property type="entry name" value="MFS_dom"/>
</dbReference>
<keyword evidence="4 7" id="KW-1133">Transmembrane helix</keyword>
<dbReference type="AlphaFoldDB" id="A0A2S4KNC0"/>
<evidence type="ECO:0000256" key="5">
    <source>
        <dbReference type="ARBA" id="ARBA00023136"/>
    </source>
</evidence>
<feature type="transmembrane region" description="Helical" evidence="7">
    <location>
        <begin position="367"/>
        <end position="388"/>
    </location>
</feature>
<evidence type="ECO:0000259" key="8">
    <source>
        <dbReference type="PROSITE" id="PS50850"/>
    </source>
</evidence>
<dbReference type="OrthoDB" id="3639251at2759"/>
<feature type="transmembrane region" description="Helical" evidence="7">
    <location>
        <begin position="174"/>
        <end position="195"/>
    </location>
</feature>
<accession>A0A2S4KNC0</accession>
<feature type="region of interest" description="Disordered" evidence="6">
    <location>
        <begin position="1"/>
        <end position="22"/>
    </location>
</feature>
<dbReference type="PANTHER" id="PTHR43791:SF49">
    <property type="entry name" value="TRANSPORTER, PUTATIVE (AFU_ORTHOLOGUE AFUA_4G04250)-RELATED"/>
    <property type="match status" value="1"/>
</dbReference>
<gene>
    <name evidence="9" type="ORF">TPAR_08103</name>
</gene>
<feature type="transmembrane region" description="Helical" evidence="7">
    <location>
        <begin position="140"/>
        <end position="162"/>
    </location>
</feature>
<dbReference type="InterPro" id="IPR036259">
    <property type="entry name" value="MFS_trans_sf"/>
</dbReference>
<dbReference type="GO" id="GO:0016020">
    <property type="term" value="C:membrane"/>
    <property type="evidence" value="ECO:0007669"/>
    <property type="project" value="UniProtKB-SubCell"/>
</dbReference>
<feature type="transmembrane region" description="Helical" evidence="7">
    <location>
        <begin position="85"/>
        <end position="103"/>
    </location>
</feature>
<keyword evidence="3 7" id="KW-0812">Transmembrane</keyword>
<dbReference type="GO" id="GO:0022857">
    <property type="term" value="F:transmembrane transporter activity"/>
    <property type="evidence" value="ECO:0007669"/>
    <property type="project" value="InterPro"/>
</dbReference>
<feature type="transmembrane region" description="Helical" evidence="7">
    <location>
        <begin position="438"/>
        <end position="458"/>
    </location>
</feature>
<dbReference type="PANTHER" id="PTHR43791">
    <property type="entry name" value="PERMEASE-RELATED"/>
    <property type="match status" value="1"/>
</dbReference>
<evidence type="ECO:0000256" key="4">
    <source>
        <dbReference type="ARBA" id="ARBA00022989"/>
    </source>
</evidence>
<evidence type="ECO:0000256" key="2">
    <source>
        <dbReference type="ARBA" id="ARBA00022448"/>
    </source>
</evidence>
<feature type="transmembrane region" description="Helical" evidence="7">
    <location>
        <begin position="395"/>
        <end position="418"/>
    </location>
</feature>
<dbReference type="Gene3D" id="1.20.1250.20">
    <property type="entry name" value="MFS general substrate transporter like domains"/>
    <property type="match status" value="2"/>
</dbReference>
<dbReference type="SUPFAM" id="SSF103473">
    <property type="entry name" value="MFS general substrate transporter"/>
    <property type="match status" value="1"/>
</dbReference>
<feature type="transmembrane region" description="Helical" evidence="7">
    <location>
        <begin position="341"/>
        <end position="361"/>
    </location>
</feature>
<sequence>MSTDEKLSPRGDVGPQDSALEQSTPINAEAERRLIWKQDLRIIPLSAAIYFLCFLDRSNIGNAKILNSSTHDDMQATTQMTNDQFVMALMVFLVAYAVFEVPSNMLLKKLRPSRWIAFLMLCWGVMTMALGGTQNSAGVMAVRFLLGMFEAGLFPGLVYYLTFWYRHDERSVRVALILASATLAGAFGGAIAYGIGHMNGTAGLAGWRWLFIIEGIPSCTSSVFVFFFLPDYPEGAAWLSESEKDLAMQRLFHEGSKGHHPTMSWADAKATLTDWRLYAHYAIYFAISPGFASLSLFSPSINLGLGYKDLKAQLMTVPPWAVAYVCQIIVAFSADRFNARGVHTAGAALVGAIGFIVSASLPPTAYAARYGGLIMATAGGFACIPPLLGWLTSNVVSTAATGLAIAINVSIGGGLGQIPGVWIYKSDEAARGYPTGHWVNAGCLLFVTVVSLGLRVFYGRKNKKLSEEATRQGVEVRLYKL</sequence>
<dbReference type="Pfam" id="PF07690">
    <property type="entry name" value="MFS_1"/>
    <property type="match status" value="1"/>
</dbReference>
<comment type="caution">
    <text evidence="9">The sequence shown here is derived from an EMBL/GenBank/DDBJ whole genome shotgun (WGS) entry which is preliminary data.</text>
</comment>
<evidence type="ECO:0000256" key="1">
    <source>
        <dbReference type="ARBA" id="ARBA00004141"/>
    </source>
</evidence>
<evidence type="ECO:0000256" key="6">
    <source>
        <dbReference type="SAM" id="MobiDB-lite"/>
    </source>
</evidence>
<keyword evidence="10" id="KW-1185">Reference proteome</keyword>
<feature type="transmembrane region" description="Helical" evidence="7">
    <location>
        <begin position="207"/>
        <end position="229"/>
    </location>
</feature>
<organism evidence="9 10">
    <name type="scientific">Tolypocladium paradoxum</name>
    <dbReference type="NCBI Taxonomy" id="94208"/>
    <lineage>
        <taxon>Eukaryota</taxon>
        <taxon>Fungi</taxon>
        <taxon>Dikarya</taxon>
        <taxon>Ascomycota</taxon>
        <taxon>Pezizomycotina</taxon>
        <taxon>Sordariomycetes</taxon>
        <taxon>Hypocreomycetidae</taxon>
        <taxon>Hypocreales</taxon>
        <taxon>Ophiocordycipitaceae</taxon>
        <taxon>Tolypocladium</taxon>
    </lineage>
</organism>
<evidence type="ECO:0000313" key="10">
    <source>
        <dbReference type="Proteomes" id="UP000237481"/>
    </source>
</evidence>
<feature type="transmembrane region" description="Helical" evidence="7">
    <location>
        <begin position="278"/>
        <end position="297"/>
    </location>
</feature>
<feature type="transmembrane region" description="Helical" evidence="7">
    <location>
        <begin position="115"/>
        <end position="134"/>
    </location>
</feature>
<dbReference type="InterPro" id="IPR011701">
    <property type="entry name" value="MFS"/>
</dbReference>
<proteinExistence type="predicted"/>
<keyword evidence="5 7" id="KW-0472">Membrane</keyword>
<comment type="subcellular location">
    <subcellularLocation>
        <location evidence="1">Membrane</location>
        <topology evidence="1">Multi-pass membrane protein</topology>
    </subcellularLocation>
</comment>
<evidence type="ECO:0000313" key="9">
    <source>
        <dbReference type="EMBL" id="POR31679.1"/>
    </source>
</evidence>
<dbReference type="PROSITE" id="PS50850">
    <property type="entry name" value="MFS"/>
    <property type="match status" value="1"/>
</dbReference>
<name>A0A2S4KNC0_9HYPO</name>
<evidence type="ECO:0000256" key="7">
    <source>
        <dbReference type="SAM" id="Phobius"/>
    </source>
</evidence>
<feature type="transmembrane region" description="Helical" evidence="7">
    <location>
        <begin position="317"/>
        <end position="334"/>
    </location>
</feature>
<evidence type="ECO:0000256" key="3">
    <source>
        <dbReference type="ARBA" id="ARBA00022692"/>
    </source>
</evidence>
<dbReference type="FunFam" id="1.20.1250.20:FF:000013">
    <property type="entry name" value="MFS general substrate transporter"/>
    <property type="match status" value="1"/>
</dbReference>
<dbReference type="FunFam" id="1.20.1250.20:FF:000722">
    <property type="entry name" value="MFS general substrate transporter"/>
    <property type="match status" value="1"/>
</dbReference>
<dbReference type="Proteomes" id="UP000237481">
    <property type="component" value="Unassembled WGS sequence"/>
</dbReference>